<dbReference type="GO" id="GO:0005737">
    <property type="term" value="C:cytoplasm"/>
    <property type="evidence" value="ECO:0007669"/>
    <property type="project" value="UniProtKB-SubCell"/>
</dbReference>
<accession>A0A3R8KZC3</accession>
<evidence type="ECO:0000256" key="4">
    <source>
        <dbReference type="ARBA" id="ARBA00022597"/>
    </source>
</evidence>
<keyword evidence="5" id="KW-0808">Transferase</keyword>
<reference evidence="9 10" key="1">
    <citation type="submission" date="2018-08" db="EMBL/GenBank/DDBJ databases">
        <title>Genome Lactobacillus garii FI11369.</title>
        <authorList>
            <person name="Diaz M."/>
            <person name="Narbad A."/>
        </authorList>
    </citation>
    <scope>NUCLEOTIDE SEQUENCE [LARGE SCALE GENOMIC DNA]</scope>
    <source>
        <strain evidence="9 10">FI11369</strain>
    </source>
</reference>
<evidence type="ECO:0000259" key="8">
    <source>
        <dbReference type="PROSITE" id="PS51101"/>
    </source>
</evidence>
<comment type="caution">
    <text evidence="9">The sequence shown here is derived from an EMBL/GenBank/DDBJ whole genome shotgun (WGS) entry which is preliminary data.</text>
</comment>
<dbReference type="Gene3D" id="3.40.35.10">
    <property type="entry name" value="Phosphotransferase system, sorbose subfamily IIB component"/>
    <property type="match status" value="1"/>
</dbReference>
<comment type="subcellular location">
    <subcellularLocation>
        <location evidence="1">Cytoplasm</location>
    </subcellularLocation>
</comment>
<name>A0A3R8KZC3_9LACO</name>
<evidence type="ECO:0000256" key="2">
    <source>
        <dbReference type="ARBA" id="ARBA00022448"/>
    </source>
</evidence>
<dbReference type="EMBL" id="QWZQ01000054">
    <property type="protein sequence ID" value="RRK09469.1"/>
    <property type="molecule type" value="Genomic_DNA"/>
</dbReference>
<dbReference type="PROSITE" id="PS51101">
    <property type="entry name" value="PTS_EIIB_TYPE_4"/>
    <property type="match status" value="1"/>
</dbReference>
<dbReference type="GO" id="GO:0016301">
    <property type="term" value="F:kinase activity"/>
    <property type="evidence" value="ECO:0007669"/>
    <property type="project" value="UniProtKB-KW"/>
</dbReference>
<dbReference type="GO" id="GO:0008982">
    <property type="term" value="F:protein-N(PI)-phosphohistidine-sugar phosphotransferase activity"/>
    <property type="evidence" value="ECO:0007669"/>
    <property type="project" value="InterPro"/>
</dbReference>
<dbReference type="InterPro" id="IPR004720">
    <property type="entry name" value="PTS_IIB_sorbose-sp"/>
</dbReference>
<keyword evidence="6" id="KW-0598">Phosphotransferase system</keyword>
<evidence type="ECO:0000256" key="5">
    <source>
        <dbReference type="ARBA" id="ARBA00022679"/>
    </source>
</evidence>
<feature type="domain" description="PTS EIIB type-4" evidence="8">
    <location>
        <begin position="2"/>
        <end position="165"/>
    </location>
</feature>
<keyword evidence="7" id="KW-0418">Kinase</keyword>
<evidence type="ECO:0000313" key="10">
    <source>
        <dbReference type="Proteomes" id="UP000283633"/>
    </source>
</evidence>
<proteinExistence type="predicted"/>
<dbReference type="AlphaFoldDB" id="A0A3R8KZC3"/>
<dbReference type="OrthoDB" id="9788818at2"/>
<evidence type="ECO:0000256" key="6">
    <source>
        <dbReference type="ARBA" id="ARBA00022683"/>
    </source>
</evidence>
<sequence length="166" mass="18376">MGVPNIKKIRIDQRLIHGQGAMWIANTQANLVIVANDEVAESHIQQELMKSLVPDSVGVRFFTIDETIAKLPKAAPRQTIFLIVKSPNDVLRIAQGGIKIEHVNVGNIHYAEGKTRLTGFISVDSEDLASLKSLRSDYGVTFDTMVTPMGTERGQNFDMDGYLKTH</sequence>
<keyword evidence="2" id="KW-0813">Transport</keyword>
<gene>
    <name evidence="9" type="ORF">D1831_12585</name>
</gene>
<dbReference type="SUPFAM" id="SSF52728">
    <property type="entry name" value="PTS IIb component"/>
    <property type="match status" value="1"/>
</dbReference>
<dbReference type="GO" id="GO:0009401">
    <property type="term" value="P:phosphoenolpyruvate-dependent sugar phosphotransferase system"/>
    <property type="evidence" value="ECO:0007669"/>
    <property type="project" value="UniProtKB-KW"/>
</dbReference>
<keyword evidence="10" id="KW-1185">Reference proteome</keyword>
<dbReference type="RefSeq" id="WP_125073235.1">
    <property type="nucleotide sequence ID" value="NZ_QWZQ01000054.1"/>
</dbReference>
<evidence type="ECO:0000256" key="3">
    <source>
        <dbReference type="ARBA" id="ARBA00022490"/>
    </source>
</evidence>
<protein>
    <submittedName>
        <fullName evidence="9">PTS mannose/fructose/sorbose transporter subunit IIB</fullName>
    </submittedName>
</protein>
<dbReference type="InterPro" id="IPR036667">
    <property type="entry name" value="PTS_IIB_sorbose-sp_sf"/>
</dbReference>
<dbReference type="Proteomes" id="UP000283633">
    <property type="component" value="Unassembled WGS sequence"/>
</dbReference>
<organism evidence="9 10">
    <name type="scientific">Lactiplantibacillus garii</name>
    <dbReference type="NCBI Taxonomy" id="2306423"/>
    <lineage>
        <taxon>Bacteria</taxon>
        <taxon>Bacillati</taxon>
        <taxon>Bacillota</taxon>
        <taxon>Bacilli</taxon>
        <taxon>Lactobacillales</taxon>
        <taxon>Lactobacillaceae</taxon>
        <taxon>Lactiplantibacillus</taxon>
    </lineage>
</organism>
<evidence type="ECO:0000256" key="1">
    <source>
        <dbReference type="ARBA" id="ARBA00004496"/>
    </source>
</evidence>
<dbReference type="Pfam" id="PF03830">
    <property type="entry name" value="PTSIIB_sorb"/>
    <property type="match status" value="1"/>
</dbReference>
<evidence type="ECO:0000256" key="7">
    <source>
        <dbReference type="ARBA" id="ARBA00022777"/>
    </source>
</evidence>
<keyword evidence="4" id="KW-0762">Sugar transport</keyword>
<evidence type="ECO:0000313" key="9">
    <source>
        <dbReference type="EMBL" id="RRK09469.1"/>
    </source>
</evidence>
<keyword evidence="3" id="KW-0963">Cytoplasm</keyword>